<dbReference type="PANTHER" id="PTHR37292">
    <property type="entry name" value="VNG6097C"/>
    <property type="match status" value="1"/>
</dbReference>
<dbReference type="PANTHER" id="PTHR37292:SF2">
    <property type="entry name" value="DUF262 DOMAIN-CONTAINING PROTEIN"/>
    <property type="match status" value="1"/>
</dbReference>
<evidence type="ECO:0000259" key="1">
    <source>
        <dbReference type="Pfam" id="PF03235"/>
    </source>
</evidence>
<dbReference type="AlphaFoldDB" id="X1V884"/>
<proteinExistence type="predicted"/>
<feature type="domain" description="GmrSD restriction endonucleases N-terminal" evidence="1">
    <location>
        <begin position="14"/>
        <end position="63"/>
    </location>
</feature>
<dbReference type="Pfam" id="PF03235">
    <property type="entry name" value="GmrSD_N"/>
    <property type="match status" value="1"/>
</dbReference>
<gene>
    <name evidence="2" type="ORF">S12H4_51250</name>
</gene>
<sequence length="65" mass="7533">MKTPEITPTAEKIDKLIKRIDAGDIRIPAFQRSFVWKQNQVIELLDSIILNYPIGSILLWHTKKS</sequence>
<evidence type="ECO:0000313" key="2">
    <source>
        <dbReference type="EMBL" id="GAJ12482.1"/>
    </source>
</evidence>
<accession>X1V884</accession>
<dbReference type="InterPro" id="IPR004919">
    <property type="entry name" value="GmrSD_N"/>
</dbReference>
<name>X1V884_9ZZZZ</name>
<dbReference type="EMBL" id="BARW01032367">
    <property type="protein sequence ID" value="GAJ12482.1"/>
    <property type="molecule type" value="Genomic_DNA"/>
</dbReference>
<comment type="caution">
    <text evidence="2">The sequence shown here is derived from an EMBL/GenBank/DDBJ whole genome shotgun (WGS) entry which is preliminary data.</text>
</comment>
<organism evidence="2">
    <name type="scientific">marine sediment metagenome</name>
    <dbReference type="NCBI Taxonomy" id="412755"/>
    <lineage>
        <taxon>unclassified sequences</taxon>
        <taxon>metagenomes</taxon>
        <taxon>ecological metagenomes</taxon>
    </lineage>
</organism>
<protein>
    <recommendedName>
        <fullName evidence="1">GmrSD restriction endonucleases N-terminal domain-containing protein</fullName>
    </recommendedName>
</protein>
<reference evidence="2" key="1">
    <citation type="journal article" date="2014" name="Front. Microbiol.">
        <title>High frequency of phylogenetically diverse reductive dehalogenase-homologous genes in deep subseafloor sedimentary metagenomes.</title>
        <authorList>
            <person name="Kawai M."/>
            <person name="Futagami T."/>
            <person name="Toyoda A."/>
            <person name="Takaki Y."/>
            <person name="Nishi S."/>
            <person name="Hori S."/>
            <person name="Arai W."/>
            <person name="Tsubouchi T."/>
            <person name="Morono Y."/>
            <person name="Uchiyama I."/>
            <person name="Ito T."/>
            <person name="Fujiyama A."/>
            <person name="Inagaki F."/>
            <person name="Takami H."/>
        </authorList>
    </citation>
    <scope>NUCLEOTIDE SEQUENCE</scope>
    <source>
        <strain evidence="2">Expedition CK06-06</strain>
    </source>
</reference>